<evidence type="ECO:0000259" key="1">
    <source>
        <dbReference type="SMART" id="SM01008"/>
    </source>
</evidence>
<dbReference type="InterPro" id="IPR046867">
    <property type="entry name" value="AldOxase/xan_DH_MoCoBD2"/>
</dbReference>
<dbReference type="InterPro" id="IPR037165">
    <property type="entry name" value="AldOxase/xan_DH_Mopterin-bd_sf"/>
</dbReference>
<dbReference type="Proteomes" id="UP000298781">
    <property type="component" value="Chromosome"/>
</dbReference>
<dbReference type="OrthoDB" id="9767994at2"/>
<gene>
    <name evidence="2" type="ORF">E8M01_21715</name>
</gene>
<dbReference type="AlphaFoldDB" id="A0A4D7BAW7"/>
<feature type="domain" description="Aldehyde oxidase/xanthine dehydrogenase a/b hammerhead" evidence="1">
    <location>
        <begin position="231"/>
        <end position="309"/>
    </location>
</feature>
<reference evidence="2 3" key="1">
    <citation type="submission" date="2019-04" db="EMBL/GenBank/DDBJ databases">
        <title>Phreatobacter aquaticus sp. nov.</title>
        <authorList>
            <person name="Choi A."/>
        </authorList>
    </citation>
    <scope>NUCLEOTIDE SEQUENCE [LARGE SCALE GENOMIC DNA]</scope>
    <source>
        <strain evidence="2 3">KCTC 52518</strain>
    </source>
</reference>
<dbReference type="InterPro" id="IPR006311">
    <property type="entry name" value="TAT_signal"/>
</dbReference>
<dbReference type="Gene3D" id="3.30.365.10">
    <property type="entry name" value="Aldehyde oxidase/xanthine dehydrogenase, molybdopterin binding domain"/>
    <property type="match status" value="4"/>
</dbReference>
<dbReference type="SMART" id="SM01008">
    <property type="entry name" value="Ald_Xan_dh_C"/>
    <property type="match status" value="1"/>
</dbReference>
<organism evidence="2 3">
    <name type="scientific">Phreatobacter stygius</name>
    <dbReference type="NCBI Taxonomy" id="1940610"/>
    <lineage>
        <taxon>Bacteria</taxon>
        <taxon>Pseudomonadati</taxon>
        <taxon>Pseudomonadota</taxon>
        <taxon>Alphaproteobacteria</taxon>
        <taxon>Hyphomicrobiales</taxon>
        <taxon>Phreatobacteraceae</taxon>
        <taxon>Phreatobacter</taxon>
    </lineage>
</organism>
<dbReference type="Pfam" id="PF20256">
    <property type="entry name" value="MoCoBD_2"/>
    <property type="match status" value="2"/>
</dbReference>
<name>A0A4D7BAW7_9HYPH</name>
<keyword evidence="3" id="KW-1185">Reference proteome</keyword>
<dbReference type="PANTHER" id="PTHR47495:SF2">
    <property type="entry name" value="ALDEHYDE DEHYDROGENASE"/>
    <property type="match status" value="1"/>
</dbReference>
<evidence type="ECO:0000313" key="3">
    <source>
        <dbReference type="Proteomes" id="UP000298781"/>
    </source>
</evidence>
<dbReference type="Pfam" id="PF02738">
    <property type="entry name" value="MoCoBD_1"/>
    <property type="match status" value="1"/>
</dbReference>
<evidence type="ECO:0000313" key="2">
    <source>
        <dbReference type="EMBL" id="QCI66616.1"/>
    </source>
</evidence>
<dbReference type="PROSITE" id="PS51318">
    <property type="entry name" value="TAT"/>
    <property type="match status" value="1"/>
</dbReference>
<dbReference type="KEGG" id="pstg:E8M01_21715"/>
<dbReference type="InterPro" id="IPR000674">
    <property type="entry name" value="Ald_Oxase/Xan_DH_a/b"/>
</dbReference>
<dbReference type="SUPFAM" id="SSF56003">
    <property type="entry name" value="Molybdenum cofactor-binding domain"/>
    <property type="match status" value="2"/>
</dbReference>
<proteinExistence type="predicted"/>
<dbReference type="Gene3D" id="3.90.1170.50">
    <property type="entry name" value="Aldehyde oxidase/xanthine dehydrogenase, a/b hammerhead"/>
    <property type="match status" value="1"/>
</dbReference>
<dbReference type="PIRSF" id="PIRSF036389">
    <property type="entry name" value="IOR_B"/>
    <property type="match status" value="1"/>
</dbReference>
<dbReference type="InterPro" id="IPR008274">
    <property type="entry name" value="AldOxase/xan_DH_MoCoBD1"/>
</dbReference>
<dbReference type="PANTHER" id="PTHR47495">
    <property type="entry name" value="ALDEHYDE DEHYDROGENASE"/>
    <property type="match status" value="1"/>
</dbReference>
<dbReference type="RefSeq" id="WP_136962057.1">
    <property type="nucleotide sequence ID" value="NZ_CP039690.1"/>
</dbReference>
<sequence length="744" mass="79385">MTATNTKSTPKTDFALTPAAAGRAFAATRRSFLAGAAGALIVATLVGQDEATAAEACRFSNVPTNPNAFIKIGADNTVTVLVKHLDMGQGCATGLTTIVADELDADWSQMRAAFAPADHRLYNNFAFGPMQGIGGSTAIANSWTQLRKAGAAARQMLVSAAATDWNVAVSEIKIERGVVRHGTRQATFGELATRAATMAIPADPVLKQPKDWVFIGKDKSVGRIDTLGKTTGRTVFSLDMRRPGMLTAVVAHAPKFGARIKSFDATETRKVKGVVDVVEIPTGVAVVARDTWSAIKGRQALKTIWDFAGAETRSSETIMAEFKRQARQPGLTAGRRGDAERALKGAVKVVEAEFEFPYLAHAPMEPMNGTIERRADGVIEAWAGFQMQTLEQATIAAICGVSSTQVHLNTLYAGGSFGRRATAACDYVSEMTHILKATQYRTAIHLVWTREDDMTGGYYRPMVYHRVRAGLDSQGRIAGWDHRIVGKAIMIGTPMESMLVVNGVDRATVEGASDTRYSIDSLHVTVSNGREGVPVLWWRSVGHTHTAHATEVMIDELARAAGQDPLAYRLSYLDKAPRDAAVLKLVADKAGWGQPLAAGKGRGVAVHESFGTHVAMVAEVTVTGTAVKVDRIVVAVDCGIAVNPDVVRAQIEGAVGFALSSVLRNRITLRDGEVQEKNFDGFEPTRMSEMPKVEVHIMPSTMCPTGVGEPGVPVLAPAIANAVSAATGKRMRSLPLDLTQTGGA</sequence>
<dbReference type="InterPro" id="IPR012368">
    <property type="entry name" value="OxRdtase_Mopterin-bd_su_IorB"/>
</dbReference>
<dbReference type="EMBL" id="CP039690">
    <property type="protein sequence ID" value="QCI66616.1"/>
    <property type="molecule type" value="Genomic_DNA"/>
</dbReference>
<accession>A0A4D7BAW7</accession>
<dbReference type="InterPro" id="IPR052516">
    <property type="entry name" value="N-heterocyclic_Hydroxylase"/>
</dbReference>
<dbReference type="GO" id="GO:0016491">
    <property type="term" value="F:oxidoreductase activity"/>
    <property type="evidence" value="ECO:0007669"/>
    <property type="project" value="InterPro"/>
</dbReference>
<protein>
    <submittedName>
        <fullName evidence="2">Xanthine dehydrogenase family protein molybdopterin-binding subunit</fullName>
    </submittedName>
</protein>